<dbReference type="SUPFAM" id="SSF55073">
    <property type="entry name" value="Nucleotide cyclase"/>
    <property type="match status" value="1"/>
</dbReference>
<dbReference type="SMART" id="SM00267">
    <property type="entry name" value="GGDEF"/>
    <property type="match status" value="1"/>
</dbReference>
<dbReference type="InterPro" id="IPR050469">
    <property type="entry name" value="Diguanylate_Cyclase"/>
</dbReference>
<comment type="catalytic activity">
    <reaction evidence="2">
        <text>2 GTP = 3',3'-c-di-GMP + 2 diphosphate</text>
        <dbReference type="Rhea" id="RHEA:24898"/>
        <dbReference type="ChEBI" id="CHEBI:33019"/>
        <dbReference type="ChEBI" id="CHEBI:37565"/>
        <dbReference type="ChEBI" id="CHEBI:58805"/>
        <dbReference type="EC" id="2.7.7.65"/>
    </reaction>
</comment>
<dbReference type="Pfam" id="PF00990">
    <property type="entry name" value="GGDEF"/>
    <property type="match status" value="1"/>
</dbReference>
<organism evidence="6 7">
    <name type="scientific">Terasakiella brassicae</name>
    <dbReference type="NCBI Taxonomy" id="1634917"/>
    <lineage>
        <taxon>Bacteria</taxon>
        <taxon>Pseudomonadati</taxon>
        <taxon>Pseudomonadota</taxon>
        <taxon>Alphaproteobacteria</taxon>
        <taxon>Rhodospirillales</taxon>
        <taxon>Terasakiellaceae</taxon>
        <taxon>Terasakiella</taxon>
    </lineage>
</organism>
<dbReference type="PROSITE" id="PS50113">
    <property type="entry name" value="PAC"/>
    <property type="match status" value="1"/>
</dbReference>
<dbReference type="CDD" id="cd01949">
    <property type="entry name" value="GGDEF"/>
    <property type="match status" value="1"/>
</dbReference>
<gene>
    <name evidence="6" type="ORF">GCM10011332_18850</name>
</gene>
<reference evidence="6" key="1">
    <citation type="journal article" date="2014" name="Int. J. Syst. Evol. Microbiol.">
        <title>Complete genome sequence of Corynebacterium casei LMG S-19264T (=DSM 44701T), isolated from a smear-ripened cheese.</title>
        <authorList>
            <consortium name="US DOE Joint Genome Institute (JGI-PGF)"/>
            <person name="Walter F."/>
            <person name="Albersmeier A."/>
            <person name="Kalinowski J."/>
            <person name="Ruckert C."/>
        </authorList>
    </citation>
    <scope>NUCLEOTIDE SEQUENCE</scope>
    <source>
        <strain evidence="6">CGMCC 1.15254</strain>
    </source>
</reference>
<dbReference type="NCBIfam" id="TIGR00254">
    <property type="entry name" value="GGDEF"/>
    <property type="match status" value="1"/>
</dbReference>
<dbReference type="SUPFAM" id="SSF55785">
    <property type="entry name" value="PYP-like sensor domain (PAS domain)"/>
    <property type="match status" value="1"/>
</dbReference>
<dbReference type="Gene3D" id="3.30.70.270">
    <property type="match status" value="1"/>
</dbReference>
<dbReference type="PROSITE" id="PS50887">
    <property type="entry name" value="GGDEF"/>
    <property type="match status" value="1"/>
</dbReference>
<keyword evidence="7" id="KW-1185">Reference proteome</keyword>
<dbReference type="SMART" id="SM00091">
    <property type="entry name" value="PAS"/>
    <property type="match status" value="1"/>
</dbReference>
<evidence type="ECO:0000313" key="6">
    <source>
        <dbReference type="EMBL" id="GGF64977.1"/>
    </source>
</evidence>
<dbReference type="PANTHER" id="PTHR45138">
    <property type="entry name" value="REGULATORY COMPONENTS OF SENSORY TRANSDUCTION SYSTEM"/>
    <property type="match status" value="1"/>
</dbReference>
<sequence length="319" mass="36102">MKQDSSEHQFAIRLMEHLVVPTFVLDPSGKVIIWNKACERLTNVMAREVIGTRDHWRAFYEEPRVCLADLVREGRMDAIEEHYSAASLKKDVYDGVRAENWCVMPCAEKRLYLAINCGPIFDDDGNMIAIVETLRDMTEQKRAEQALQSLAHKDGLTGLANRRSFDISLEADILHARRENEPLSLLLCDVDHFKGYNDGYGHQQGDECLKRIAETIGKQAYRANDLAARYGGEEFAMIIPNSDSEGAKRVAERIRQSIYDLNLEHKYNPGGQRVTISVGGISLVPDEKCEAAQIIERADQALYRAKQQGRNQVCIDPHP</sequence>
<feature type="domain" description="PAS" evidence="3">
    <location>
        <begin position="7"/>
        <end position="51"/>
    </location>
</feature>
<accession>A0A917FC43</accession>
<dbReference type="PANTHER" id="PTHR45138:SF9">
    <property type="entry name" value="DIGUANYLATE CYCLASE DGCM-RELATED"/>
    <property type="match status" value="1"/>
</dbReference>
<feature type="domain" description="PAC" evidence="4">
    <location>
        <begin position="97"/>
        <end position="149"/>
    </location>
</feature>
<dbReference type="InterPro" id="IPR000700">
    <property type="entry name" value="PAS-assoc_C"/>
</dbReference>
<dbReference type="Pfam" id="PF13426">
    <property type="entry name" value="PAS_9"/>
    <property type="match status" value="1"/>
</dbReference>
<name>A0A917FC43_9PROT</name>
<dbReference type="EC" id="2.7.7.65" evidence="1"/>
<dbReference type="CDD" id="cd00130">
    <property type="entry name" value="PAS"/>
    <property type="match status" value="1"/>
</dbReference>
<evidence type="ECO:0000259" key="3">
    <source>
        <dbReference type="PROSITE" id="PS50112"/>
    </source>
</evidence>
<dbReference type="EMBL" id="BMHV01000012">
    <property type="protein sequence ID" value="GGF64977.1"/>
    <property type="molecule type" value="Genomic_DNA"/>
</dbReference>
<reference evidence="6" key="2">
    <citation type="submission" date="2020-09" db="EMBL/GenBank/DDBJ databases">
        <authorList>
            <person name="Sun Q."/>
            <person name="Zhou Y."/>
        </authorList>
    </citation>
    <scope>NUCLEOTIDE SEQUENCE</scope>
    <source>
        <strain evidence="6">CGMCC 1.15254</strain>
    </source>
</reference>
<dbReference type="GO" id="GO:0052621">
    <property type="term" value="F:diguanylate cyclase activity"/>
    <property type="evidence" value="ECO:0007669"/>
    <property type="project" value="UniProtKB-EC"/>
</dbReference>
<evidence type="ECO:0000256" key="2">
    <source>
        <dbReference type="ARBA" id="ARBA00034247"/>
    </source>
</evidence>
<dbReference type="InterPro" id="IPR043128">
    <property type="entry name" value="Rev_trsase/Diguanyl_cyclase"/>
</dbReference>
<dbReference type="InterPro" id="IPR000014">
    <property type="entry name" value="PAS"/>
</dbReference>
<evidence type="ECO:0000313" key="7">
    <source>
        <dbReference type="Proteomes" id="UP000632498"/>
    </source>
</evidence>
<feature type="domain" description="GGDEF" evidence="5">
    <location>
        <begin position="181"/>
        <end position="318"/>
    </location>
</feature>
<proteinExistence type="predicted"/>
<evidence type="ECO:0000259" key="5">
    <source>
        <dbReference type="PROSITE" id="PS50887"/>
    </source>
</evidence>
<dbReference type="InterPro" id="IPR000160">
    <property type="entry name" value="GGDEF_dom"/>
</dbReference>
<dbReference type="Proteomes" id="UP000632498">
    <property type="component" value="Unassembled WGS sequence"/>
</dbReference>
<dbReference type="InterPro" id="IPR029787">
    <property type="entry name" value="Nucleotide_cyclase"/>
</dbReference>
<protein>
    <recommendedName>
        <fullName evidence="1">diguanylate cyclase</fullName>
        <ecNumber evidence="1">2.7.7.65</ecNumber>
    </recommendedName>
</protein>
<dbReference type="GO" id="GO:0005886">
    <property type="term" value="C:plasma membrane"/>
    <property type="evidence" value="ECO:0007669"/>
    <property type="project" value="TreeGrafter"/>
</dbReference>
<dbReference type="GO" id="GO:1902201">
    <property type="term" value="P:negative regulation of bacterial-type flagellum-dependent cell motility"/>
    <property type="evidence" value="ECO:0007669"/>
    <property type="project" value="TreeGrafter"/>
</dbReference>
<dbReference type="GO" id="GO:0043709">
    <property type="term" value="P:cell adhesion involved in single-species biofilm formation"/>
    <property type="evidence" value="ECO:0007669"/>
    <property type="project" value="TreeGrafter"/>
</dbReference>
<evidence type="ECO:0000256" key="1">
    <source>
        <dbReference type="ARBA" id="ARBA00012528"/>
    </source>
</evidence>
<dbReference type="PROSITE" id="PS50112">
    <property type="entry name" value="PAS"/>
    <property type="match status" value="1"/>
</dbReference>
<dbReference type="InterPro" id="IPR035965">
    <property type="entry name" value="PAS-like_dom_sf"/>
</dbReference>
<dbReference type="RefSeq" id="WP_229734297.1">
    <property type="nucleotide sequence ID" value="NZ_BMHV01000012.1"/>
</dbReference>
<dbReference type="Gene3D" id="3.30.450.20">
    <property type="entry name" value="PAS domain"/>
    <property type="match status" value="1"/>
</dbReference>
<evidence type="ECO:0000259" key="4">
    <source>
        <dbReference type="PROSITE" id="PS50113"/>
    </source>
</evidence>
<dbReference type="FunFam" id="3.30.70.270:FF:000001">
    <property type="entry name" value="Diguanylate cyclase domain protein"/>
    <property type="match status" value="1"/>
</dbReference>
<dbReference type="AlphaFoldDB" id="A0A917FC43"/>
<comment type="caution">
    <text evidence="6">The sequence shown here is derived from an EMBL/GenBank/DDBJ whole genome shotgun (WGS) entry which is preliminary data.</text>
</comment>